<protein>
    <submittedName>
        <fullName evidence="1">Uncharacterized protein</fullName>
    </submittedName>
</protein>
<dbReference type="AlphaFoldDB" id="A0A940WV05"/>
<evidence type="ECO:0000313" key="1">
    <source>
        <dbReference type="EMBL" id="MBP3952238.1"/>
    </source>
</evidence>
<comment type="caution">
    <text evidence="1">The sequence shown here is derived from an EMBL/GenBank/DDBJ whole genome shotgun (WGS) entry which is preliminary data.</text>
</comment>
<dbReference type="EMBL" id="JAGKSQ010000005">
    <property type="protein sequence ID" value="MBP3952238.1"/>
    <property type="molecule type" value="Genomic_DNA"/>
</dbReference>
<reference evidence="1" key="1">
    <citation type="submission" date="2021-03" db="EMBL/GenBank/DDBJ databases">
        <title>Bacillus suaedae sp. nov., isolated from Suaeda aralocaspica.</title>
        <authorList>
            <person name="Lei R.F.R."/>
        </authorList>
    </citation>
    <scope>NUCLEOTIDE SEQUENCE</scope>
    <source>
        <strain evidence="1">YZJH907-2</strain>
    </source>
</reference>
<proteinExistence type="predicted"/>
<gene>
    <name evidence="1" type="ORF">J7W16_13935</name>
</gene>
<evidence type="ECO:0000313" key="2">
    <source>
        <dbReference type="Proteomes" id="UP000678228"/>
    </source>
</evidence>
<keyword evidence="2" id="KW-1185">Reference proteome</keyword>
<dbReference type="RefSeq" id="WP_210597929.1">
    <property type="nucleotide sequence ID" value="NZ_JAGKSQ010000005.1"/>
</dbReference>
<name>A0A940WV05_9BACI</name>
<sequence length="124" mass="14349">MSIQVYYEESDGQLQPKLVLLPNYVHSNETDNAFAYMIEGPFQRFHQEDFHDDLKTISLSLGVLKLSTLSNLMFTIDIQQLQSDLAHMSHDPDAVYEADYFIVLVDDLQELLAFDVLEELKHLK</sequence>
<dbReference type="Proteomes" id="UP000678228">
    <property type="component" value="Unassembled WGS sequence"/>
</dbReference>
<organism evidence="1 2">
    <name type="scientific">Halalkalibacter suaedae</name>
    <dbReference type="NCBI Taxonomy" id="2822140"/>
    <lineage>
        <taxon>Bacteria</taxon>
        <taxon>Bacillati</taxon>
        <taxon>Bacillota</taxon>
        <taxon>Bacilli</taxon>
        <taxon>Bacillales</taxon>
        <taxon>Bacillaceae</taxon>
        <taxon>Halalkalibacter</taxon>
    </lineage>
</organism>
<accession>A0A940WV05</accession>